<dbReference type="InterPro" id="IPR033100">
    <property type="entry name" value="Rrp45"/>
</dbReference>
<evidence type="ECO:0000313" key="14">
    <source>
        <dbReference type="EMBL" id="KAK0162512.1"/>
    </source>
</evidence>
<evidence type="ECO:0000256" key="11">
    <source>
        <dbReference type="SAM" id="MobiDB-lite"/>
    </source>
</evidence>
<dbReference type="Proteomes" id="UP001168972">
    <property type="component" value="Unassembled WGS sequence"/>
</dbReference>
<proteinExistence type="inferred from homology"/>
<evidence type="ECO:0000256" key="10">
    <source>
        <dbReference type="ARBA" id="ARBA00032660"/>
    </source>
</evidence>
<feature type="region of interest" description="Disordered" evidence="11">
    <location>
        <begin position="353"/>
        <end position="378"/>
    </location>
</feature>
<comment type="subcellular location">
    <subcellularLocation>
        <location evidence="1">Cytoplasm</location>
    </subcellularLocation>
    <subcellularLocation>
        <location evidence="2">Nucleus</location>
        <location evidence="2">Nucleolus</location>
    </subcellularLocation>
</comment>
<organism evidence="14 15">
    <name type="scientific">Microctonus hyperodae</name>
    <name type="common">Parasitoid wasp</name>
    <dbReference type="NCBI Taxonomy" id="165561"/>
    <lineage>
        <taxon>Eukaryota</taxon>
        <taxon>Metazoa</taxon>
        <taxon>Ecdysozoa</taxon>
        <taxon>Arthropoda</taxon>
        <taxon>Hexapoda</taxon>
        <taxon>Insecta</taxon>
        <taxon>Pterygota</taxon>
        <taxon>Neoptera</taxon>
        <taxon>Endopterygota</taxon>
        <taxon>Hymenoptera</taxon>
        <taxon>Apocrita</taxon>
        <taxon>Ichneumonoidea</taxon>
        <taxon>Braconidae</taxon>
        <taxon>Euphorinae</taxon>
        <taxon>Microctonus</taxon>
    </lineage>
</organism>
<reference evidence="14" key="2">
    <citation type="submission" date="2023-03" db="EMBL/GenBank/DDBJ databases">
        <authorList>
            <person name="Inwood S.N."/>
            <person name="Skelly J.G."/>
            <person name="Guhlin J."/>
            <person name="Harrop T.W.R."/>
            <person name="Goldson S.G."/>
            <person name="Dearden P.K."/>
        </authorList>
    </citation>
    <scope>NUCLEOTIDE SEQUENCE</scope>
    <source>
        <strain evidence="14">Lincoln</strain>
        <tissue evidence="14">Whole body</tissue>
    </source>
</reference>
<dbReference type="EMBL" id="JAQQBR010001833">
    <property type="protein sequence ID" value="KAK0162512.1"/>
    <property type="molecule type" value="Genomic_DNA"/>
</dbReference>
<evidence type="ECO:0000256" key="3">
    <source>
        <dbReference type="ARBA" id="ARBA00006678"/>
    </source>
</evidence>
<dbReference type="InterPro" id="IPR027408">
    <property type="entry name" value="PNPase/RNase_PH_dom_sf"/>
</dbReference>
<dbReference type="CDD" id="cd11368">
    <property type="entry name" value="RNase_PH_RRP45"/>
    <property type="match status" value="1"/>
</dbReference>
<evidence type="ECO:0000256" key="2">
    <source>
        <dbReference type="ARBA" id="ARBA00004604"/>
    </source>
</evidence>
<reference evidence="14" key="1">
    <citation type="journal article" date="2023" name="bioRxiv">
        <title>Scaffold-level genome assemblies of two parasitoid biocontrol wasps reveal the parthenogenesis mechanism and an associated novel virus.</title>
        <authorList>
            <person name="Inwood S."/>
            <person name="Skelly J."/>
            <person name="Guhlin J."/>
            <person name="Harrop T."/>
            <person name="Goldson S."/>
            <person name="Dearden P."/>
        </authorList>
    </citation>
    <scope>NUCLEOTIDE SEQUENCE</scope>
    <source>
        <strain evidence="14">Lincoln</strain>
        <tissue evidence="14">Whole body</tissue>
    </source>
</reference>
<keyword evidence="8" id="KW-0694">RNA-binding</keyword>
<dbReference type="GO" id="GO:0000467">
    <property type="term" value="P:exonucleolytic trimming to generate mature 3'-end of 5.8S rRNA from tricistronic rRNA transcript (SSU-rRNA, 5.8S rRNA, LSU-rRNA)"/>
    <property type="evidence" value="ECO:0007669"/>
    <property type="project" value="TreeGrafter"/>
</dbReference>
<dbReference type="Pfam" id="PF01138">
    <property type="entry name" value="RNase_PH"/>
    <property type="match status" value="1"/>
</dbReference>
<keyword evidence="6" id="KW-0698">rRNA processing</keyword>
<feature type="domain" description="Exoribonuclease phosphorolytic" evidence="12">
    <location>
        <begin position="31"/>
        <end position="163"/>
    </location>
</feature>
<evidence type="ECO:0000256" key="1">
    <source>
        <dbReference type="ARBA" id="ARBA00004496"/>
    </source>
</evidence>
<dbReference type="GO" id="GO:0016075">
    <property type="term" value="P:rRNA catabolic process"/>
    <property type="evidence" value="ECO:0007669"/>
    <property type="project" value="TreeGrafter"/>
</dbReference>
<evidence type="ECO:0000256" key="7">
    <source>
        <dbReference type="ARBA" id="ARBA00022835"/>
    </source>
</evidence>
<keyword evidence="5" id="KW-0963">Cytoplasm</keyword>
<dbReference type="GO" id="GO:0071035">
    <property type="term" value="P:nuclear polyadenylation-dependent rRNA catabolic process"/>
    <property type="evidence" value="ECO:0007669"/>
    <property type="project" value="TreeGrafter"/>
</dbReference>
<dbReference type="GO" id="GO:0005730">
    <property type="term" value="C:nucleolus"/>
    <property type="evidence" value="ECO:0007669"/>
    <property type="project" value="UniProtKB-SubCell"/>
</dbReference>
<dbReference type="InterPro" id="IPR020568">
    <property type="entry name" value="Ribosomal_Su5_D2-typ_SF"/>
</dbReference>
<feature type="domain" description="Exoribonuclease phosphorolytic" evidence="13">
    <location>
        <begin position="191"/>
        <end position="234"/>
    </location>
</feature>
<dbReference type="PANTHER" id="PTHR11097">
    <property type="entry name" value="EXOSOME COMPLEX EXONUCLEASE RIBOSOMAL RNA PROCESSING PROTEIN"/>
    <property type="match status" value="1"/>
</dbReference>
<dbReference type="SUPFAM" id="SSF54211">
    <property type="entry name" value="Ribosomal protein S5 domain 2-like"/>
    <property type="match status" value="1"/>
</dbReference>
<dbReference type="GO" id="GO:0071028">
    <property type="term" value="P:nuclear mRNA surveillance"/>
    <property type="evidence" value="ECO:0007669"/>
    <property type="project" value="TreeGrafter"/>
</dbReference>
<dbReference type="AlphaFoldDB" id="A0AA39F3Z8"/>
<dbReference type="GO" id="GO:0000176">
    <property type="term" value="C:nuclear exosome (RNase complex)"/>
    <property type="evidence" value="ECO:0007669"/>
    <property type="project" value="TreeGrafter"/>
</dbReference>
<evidence type="ECO:0000256" key="6">
    <source>
        <dbReference type="ARBA" id="ARBA00022552"/>
    </source>
</evidence>
<evidence type="ECO:0000256" key="5">
    <source>
        <dbReference type="ARBA" id="ARBA00022490"/>
    </source>
</evidence>
<comment type="similarity">
    <text evidence="3">Belongs to the RNase PH family.</text>
</comment>
<dbReference type="GO" id="GO:0035925">
    <property type="term" value="F:mRNA 3'-UTR AU-rich region binding"/>
    <property type="evidence" value="ECO:0007669"/>
    <property type="project" value="TreeGrafter"/>
</dbReference>
<dbReference type="GO" id="GO:0071038">
    <property type="term" value="P:TRAMP-dependent tRNA surveillance pathway"/>
    <property type="evidence" value="ECO:0007669"/>
    <property type="project" value="TreeGrafter"/>
</dbReference>
<dbReference type="InterPro" id="IPR036345">
    <property type="entry name" value="ExoRNase_PH_dom2_sf"/>
</dbReference>
<dbReference type="Pfam" id="PF03725">
    <property type="entry name" value="RNase_PH_C"/>
    <property type="match status" value="1"/>
</dbReference>
<keyword evidence="7" id="KW-0271">Exosome</keyword>
<keyword evidence="15" id="KW-1185">Reference proteome</keyword>
<gene>
    <name evidence="14" type="ORF">PV327_006285</name>
</gene>
<dbReference type="InterPro" id="IPR015847">
    <property type="entry name" value="ExoRNase_PH_dom2"/>
</dbReference>
<sequence>MKEIIISRCEREFINKALALDTRLDGRKLLEARKLKLNFGSNWGCCMASLGLTKVVANVSCDIQQPKLSRPNEGMIHINVELNPLAAPHFESGRQSEMSVLMTRQLEKCFKDSKCVDLESLCIVADKKVWNIRVDVNVINHDGNLVDCACIATLAALSHFHRPDVTSTGDGIIIHPFNEKDPLPLTLFHHPVCVSFATFENGKTVMDPTYLEERLGVAQLTMGLNSYRELCCLHFDHTTRSGVATDVVSTVMNNAANYAVDLLKQIRESVKIDVKARYNKETVKDCRFNDTIAKDKITSMISERIQIKLARWNAANSYDDLEDNKNNAMVVDEHEDLCEVRDLGDGSAELITSSSGNGVGEGGPNTWNIPESSTDEDMSDVEVVEVTKTTKNVLDNIALSDSEEETTGVVSTADLI</sequence>
<protein>
    <recommendedName>
        <fullName evidence="4">Exosome complex component RRP45</fullName>
    </recommendedName>
    <alternativeName>
        <fullName evidence="10">Exosome component 9</fullName>
    </alternativeName>
</protein>
<dbReference type="PANTHER" id="PTHR11097:SF14">
    <property type="entry name" value="EXOSOME COMPLEX COMPONENT RRP45"/>
    <property type="match status" value="1"/>
</dbReference>
<dbReference type="InterPro" id="IPR050590">
    <property type="entry name" value="Exosome_comp_Rrp42_subfam"/>
</dbReference>
<evidence type="ECO:0000313" key="15">
    <source>
        <dbReference type="Proteomes" id="UP001168972"/>
    </source>
</evidence>
<evidence type="ECO:0000256" key="8">
    <source>
        <dbReference type="ARBA" id="ARBA00022884"/>
    </source>
</evidence>
<evidence type="ECO:0000256" key="4">
    <source>
        <dbReference type="ARBA" id="ARBA00019572"/>
    </source>
</evidence>
<dbReference type="Gene3D" id="3.30.230.70">
    <property type="entry name" value="GHMP Kinase, N-terminal domain"/>
    <property type="match status" value="1"/>
</dbReference>
<evidence type="ECO:0000256" key="9">
    <source>
        <dbReference type="ARBA" id="ARBA00023242"/>
    </source>
</evidence>
<dbReference type="GO" id="GO:0000177">
    <property type="term" value="C:cytoplasmic exosome (RNase complex)"/>
    <property type="evidence" value="ECO:0007669"/>
    <property type="project" value="TreeGrafter"/>
</dbReference>
<evidence type="ECO:0000259" key="13">
    <source>
        <dbReference type="Pfam" id="PF03725"/>
    </source>
</evidence>
<evidence type="ECO:0000259" key="12">
    <source>
        <dbReference type="Pfam" id="PF01138"/>
    </source>
</evidence>
<dbReference type="GO" id="GO:0034473">
    <property type="term" value="P:U1 snRNA 3'-end processing"/>
    <property type="evidence" value="ECO:0007669"/>
    <property type="project" value="TreeGrafter"/>
</dbReference>
<comment type="caution">
    <text evidence="14">The sequence shown here is derived from an EMBL/GenBank/DDBJ whole genome shotgun (WGS) entry which is preliminary data.</text>
</comment>
<dbReference type="SUPFAM" id="SSF55666">
    <property type="entry name" value="Ribonuclease PH domain 2-like"/>
    <property type="match status" value="1"/>
</dbReference>
<dbReference type="GO" id="GO:0034476">
    <property type="term" value="P:U5 snRNA 3'-end processing"/>
    <property type="evidence" value="ECO:0007669"/>
    <property type="project" value="TreeGrafter"/>
</dbReference>
<keyword evidence="9" id="KW-0539">Nucleus</keyword>
<dbReference type="GO" id="GO:0034475">
    <property type="term" value="P:U4 snRNA 3'-end processing"/>
    <property type="evidence" value="ECO:0007669"/>
    <property type="project" value="TreeGrafter"/>
</dbReference>
<accession>A0AA39F3Z8</accession>
<dbReference type="FunFam" id="3.30.230.70:FF:000005">
    <property type="entry name" value="Exosome complex component RRP45"/>
    <property type="match status" value="1"/>
</dbReference>
<name>A0AA39F3Z8_MICHY</name>
<dbReference type="InterPro" id="IPR001247">
    <property type="entry name" value="ExoRNase_PH_dom1"/>
</dbReference>